<dbReference type="RefSeq" id="WP_107136352.1">
    <property type="nucleotide sequence ID" value="NZ_PYSV01000001.1"/>
</dbReference>
<evidence type="ECO:0000313" key="3">
    <source>
        <dbReference type="Proteomes" id="UP000240317"/>
    </source>
</evidence>
<dbReference type="Pfam" id="PF09557">
    <property type="entry name" value="DUF2382"/>
    <property type="match status" value="1"/>
</dbReference>
<comment type="caution">
    <text evidence="2">The sequence shown here is derived from an EMBL/GenBank/DDBJ whole genome shotgun (WGS) entry which is preliminary data.</text>
</comment>
<dbReference type="AlphaFoldDB" id="A0A2T3WCY1"/>
<evidence type="ECO:0000259" key="1">
    <source>
        <dbReference type="Pfam" id="PF09557"/>
    </source>
</evidence>
<dbReference type="Proteomes" id="UP000240317">
    <property type="component" value="Unassembled WGS sequence"/>
</dbReference>
<feature type="domain" description="DUF2382" evidence="1">
    <location>
        <begin position="15"/>
        <end position="125"/>
    </location>
</feature>
<dbReference type="OrthoDB" id="9977170at2"/>
<organism evidence="2 3">
    <name type="scientific">Deinococcus arcticus</name>
    <dbReference type="NCBI Taxonomy" id="2136176"/>
    <lineage>
        <taxon>Bacteria</taxon>
        <taxon>Thermotogati</taxon>
        <taxon>Deinococcota</taxon>
        <taxon>Deinococci</taxon>
        <taxon>Deinococcales</taxon>
        <taxon>Deinococcaceae</taxon>
        <taxon>Deinococcus</taxon>
    </lineage>
</organism>
<protein>
    <recommendedName>
        <fullName evidence="1">DUF2382 domain-containing protein</fullName>
    </recommendedName>
</protein>
<gene>
    <name evidence="2" type="ORF">C8263_01730</name>
</gene>
<keyword evidence="3" id="KW-1185">Reference proteome</keyword>
<name>A0A2T3WCY1_9DEIO</name>
<proteinExistence type="predicted"/>
<sequence length="140" mass="16043">MTQERKVRRALQGVIELREERAEIQKVREQIGRVVVRRERRVREETVRVELVSEVLVVTAQEGAASVQIGTRTLAPGETYEVLLYDERAVPGKETVVAQEVRLFKDTLVREETVPLQLAYEELVVDEQMLDGPLVEPPRP</sequence>
<dbReference type="EMBL" id="PYSV01000001">
    <property type="protein sequence ID" value="PTA69760.1"/>
    <property type="molecule type" value="Genomic_DNA"/>
</dbReference>
<evidence type="ECO:0000313" key="2">
    <source>
        <dbReference type="EMBL" id="PTA69760.1"/>
    </source>
</evidence>
<reference evidence="2 3" key="1">
    <citation type="submission" date="2018-03" db="EMBL/GenBank/DDBJ databases">
        <title>Draft genome of Deinococcus sp. OD32.</title>
        <authorList>
            <person name="Wang X.-P."/>
            <person name="Du Z.-J."/>
        </authorList>
    </citation>
    <scope>NUCLEOTIDE SEQUENCE [LARGE SCALE GENOMIC DNA]</scope>
    <source>
        <strain evidence="2 3">OD32</strain>
    </source>
</reference>
<dbReference type="InterPro" id="IPR019060">
    <property type="entry name" value="DUF2382"/>
</dbReference>
<accession>A0A2T3WCY1</accession>